<feature type="compositionally biased region" description="Low complexity" evidence="1">
    <location>
        <begin position="177"/>
        <end position="199"/>
    </location>
</feature>
<dbReference type="PANTHER" id="PTHR42354:SF1">
    <property type="entry name" value="C2H2-TYPE DOMAIN-CONTAINING PROTEIN"/>
    <property type="match status" value="1"/>
</dbReference>
<evidence type="ECO:0000313" key="3">
    <source>
        <dbReference type="Proteomes" id="UP000799440"/>
    </source>
</evidence>
<dbReference type="PANTHER" id="PTHR42354">
    <property type="entry name" value="C2H2-TYPE DOMAIN-CONTAINING PROTEIN"/>
    <property type="match status" value="1"/>
</dbReference>
<proteinExistence type="predicted"/>
<keyword evidence="3" id="KW-1185">Reference proteome</keyword>
<name>A0A6A6V1G0_9PLEO</name>
<dbReference type="AlphaFoldDB" id="A0A6A6V1G0"/>
<protein>
    <submittedName>
        <fullName evidence="2">Uncharacterized protein</fullName>
    </submittedName>
</protein>
<organism evidence="2 3">
    <name type="scientific">Sporormia fimetaria CBS 119925</name>
    <dbReference type="NCBI Taxonomy" id="1340428"/>
    <lineage>
        <taxon>Eukaryota</taxon>
        <taxon>Fungi</taxon>
        <taxon>Dikarya</taxon>
        <taxon>Ascomycota</taxon>
        <taxon>Pezizomycotina</taxon>
        <taxon>Dothideomycetes</taxon>
        <taxon>Pleosporomycetidae</taxon>
        <taxon>Pleosporales</taxon>
        <taxon>Sporormiaceae</taxon>
        <taxon>Sporormia</taxon>
    </lineage>
</organism>
<evidence type="ECO:0000256" key="1">
    <source>
        <dbReference type="SAM" id="MobiDB-lite"/>
    </source>
</evidence>
<feature type="compositionally biased region" description="Polar residues" evidence="1">
    <location>
        <begin position="209"/>
        <end position="218"/>
    </location>
</feature>
<dbReference type="OrthoDB" id="5309037at2759"/>
<dbReference type="Proteomes" id="UP000799440">
    <property type="component" value="Unassembled WGS sequence"/>
</dbReference>
<evidence type="ECO:0000313" key="2">
    <source>
        <dbReference type="EMBL" id="KAF2743646.1"/>
    </source>
</evidence>
<gene>
    <name evidence="2" type="ORF">M011DRAFT_480588</name>
</gene>
<reference evidence="2" key="1">
    <citation type="journal article" date="2020" name="Stud. Mycol.">
        <title>101 Dothideomycetes genomes: a test case for predicting lifestyles and emergence of pathogens.</title>
        <authorList>
            <person name="Haridas S."/>
            <person name="Albert R."/>
            <person name="Binder M."/>
            <person name="Bloem J."/>
            <person name="Labutti K."/>
            <person name="Salamov A."/>
            <person name="Andreopoulos B."/>
            <person name="Baker S."/>
            <person name="Barry K."/>
            <person name="Bills G."/>
            <person name="Bluhm B."/>
            <person name="Cannon C."/>
            <person name="Castanera R."/>
            <person name="Culley D."/>
            <person name="Daum C."/>
            <person name="Ezra D."/>
            <person name="Gonzalez J."/>
            <person name="Henrissat B."/>
            <person name="Kuo A."/>
            <person name="Liang C."/>
            <person name="Lipzen A."/>
            <person name="Lutzoni F."/>
            <person name="Magnuson J."/>
            <person name="Mondo S."/>
            <person name="Nolan M."/>
            <person name="Ohm R."/>
            <person name="Pangilinan J."/>
            <person name="Park H.-J."/>
            <person name="Ramirez L."/>
            <person name="Alfaro M."/>
            <person name="Sun H."/>
            <person name="Tritt A."/>
            <person name="Yoshinaga Y."/>
            <person name="Zwiers L.-H."/>
            <person name="Turgeon B."/>
            <person name="Goodwin S."/>
            <person name="Spatafora J."/>
            <person name="Crous P."/>
            <person name="Grigoriev I."/>
        </authorList>
    </citation>
    <scope>NUCLEOTIDE SEQUENCE</scope>
    <source>
        <strain evidence="2">CBS 119925</strain>
    </source>
</reference>
<feature type="region of interest" description="Disordered" evidence="1">
    <location>
        <begin position="177"/>
        <end position="221"/>
    </location>
</feature>
<dbReference type="EMBL" id="MU006595">
    <property type="protein sequence ID" value="KAF2743646.1"/>
    <property type="molecule type" value="Genomic_DNA"/>
</dbReference>
<accession>A0A6A6V1G0</accession>
<sequence length="380" mass="41679">MGDHLAVDPPTNVIQSLVHSLLDVFDAARDLVHTLHNKSRRDLETSLRSNGYPASRKIEYVDEGAGEESIVLHRAAVKKQFDVGFYDVGAQFAVGDVISQTGLQCQIIELQSIIINTFLYGPTSPDPISHQLSAIVKACRQASSAAIDILRAQRDRQLSVRPPSAWAVVPAHSLTTGSSASTTSTALTPYPTKPTLLPLRPKSHRSDTETTSLSTAPSTPQPLYCPYALDLQTRPSLPLSSTFFPEDGEPYCPACRRILKLEPGHSWEIYKTSPNGKGERCFRVSNRFLVKCHRGGVDGGYSCVLCSKGNGVETVCGDVRALVRHVWLDHEVRELEGEGDVVEVEVESEKGRRRDSVLGVEEVGRKGAGSVGRRRRRSVW</sequence>